<accession>A0ACA9MSI4</accession>
<dbReference type="Proteomes" id="UP000789860">
    <property type="component" value="Unassembled WGS sequence"/>
</dbReference>
<organism evidence="1 2">
    <name type="scientific">Scutellospora calospora</name>
    <dbReference type="NCBI Taxonomy" id="85575"/>
    <lineage>
        <taxon>Eukaryota</taxon>
        <taxon>Fungi</taxon>
        <taxon>Fungi incertae sedis</taxon>
        <taxon>Mucoromycota</taxon>
        <taxon>Glomeromycotina</taxon>
        <taxon>Glomeromycetes</taxon>
        <taxon>Diversisporales</taxon>
        <taxon>Gigasporaceae</taxon>
        <taxon>Scutellospora</taxon>
    </lineage>
</organism>
<evidence type="ECO:0000313" key="1">
    <source>
        <dbReference type="EMBL" id="CAG8611266.1"/>
    </source>
</evidence>
<evidence type="ECO:0000313" key="2">
    <source>
        <dbReference type="Proteomes" id="UP000789860"/>
    </source>
</evidence>
<dbReference type="EMBL" id="CAJVPM010015973">
    <property type="protein sequence ID" value="CAG8611266.1"/>
    <property type="molecule type" value="Genomic_DNA"/>
</dbReference>
<protein>
    <submittedName>
        <fullName evidence="1">6496_t:CDS:1</fullName>
    </submittedName>
</protein>
<reference evidence="1" key="1">
    <citation type="submission" date="2021-06" db="EMBL/GenBank/DDBJ databases">
        <authorList>
            <person name="Kallberg Y."/>
            <person name="Tangrot J."/>
            <person name="Rosling A."/>
        </authorList>
    </citation>
    <scope>NUCLEOTIDE SEQUENCE</scope>
    <source>
        <strain evidence="1">AU212A</strain>
    </source>
</reference>
<comment type="caution">
    <text evidence="1">The sequence shown here is derived from an EMBL/GenBank/DDBJ whole genome shotgun (WGS) entry which is preliminary data.</text>
</comment>
<name>A0ACA9MSI4_9GLOM</name>
<keyword evidence="2" id="KW-1185">Reference proteome</keyword>
<feature type="non-terminal residue" evidence="1">
    <location>
        <position position="1"/>
    </location>
</feature>
<feature type="non-terminal residue" evidence="1">
    <location>
        <position position="454"/>
    </location>
</feature>
<sequence>TRGRKKKSTHDTKNTDKSLNTIDIFSNTRIFFIPNNIDKVRLRLLKEKVIERGGQVVEAGFNASVTHVITALESQKALEILGIRYDNIPKSAVMVDPNWISECLMSGKLVDVKPYIAQTSDVTNNQSLKQVDKRIHDDLTDEDSENERNNQPKKKKGQESLPPTMRYPYPSSGSSSDTIIENDPLLEMIAESKSLAEAIAEIINTGNLKRLQHLSEEQEVIKKFGDIFGVGSSTAMKWYAKGYRTFDDILQNVELTHAQRIGIEYFDELNEKIPRDEVTEISKRVEEAAHQADPNLLCITVGSYIRGQPICGDIDILVTKKGSDEKKDMGAFSKLLNILRTQGLLTHDLSQRHGKKKTPSKYYAICRLPGGKHHQIDFFVVSYNELGAALIAYTGNEVFNRSLRLLAKKQKMNLNHHGLYKNVSRDGITKLNKGVLVAQRTEKEIFDALGVSWR</sequence>
<proteinExistence type="predicted"/>
<gene>
    <name evidence="1" type="ORF">SCALOS_LOCUS7301</name>
</gene>